<feature type="compositionally biased region" description="Polar residues" evidence="1">
    <location>
        <begin position="91"/>
        <end position="100"/>
    </location>
</feature>
<name>A0A2B4SB67_STYPI</name>
<accession>A0A2B4SB67</accession>
<reference evidence="4" key="1">
    <citation type="journal article" date="2017" name="bioRxiv">
        <title>Comparative analysis of the genomes of Stylophora pistillata and Acropora digitifera provides evidence for extensive differences between species of corals.</title>
        <authorList>
            <person name="Voolstra C.R."/>
            <person name="Li Y."/>
            <person name="Liew Y.J."/>
            <person name="Baumgarten S."/>
            <person name="Zoccola D."/>
            <person name="Flot J.-F."/>
            <person name="Tambutte S."/>
            <person name="Allemand D."/>
            <person name="Aranda M."/>
        </authorList>
    </citation>
    <scope>NUCLEOTIDE SEQUENCE [LARGE SCALE GENOMIC DNA]</scope>
</reference>
<sequence length="191" mass="21814">MGNSFSVDNFRDGYTKLKNWLVKCLTEAKAALKRIFERAIAGIQWLWKGVLSAVEFLGLRKRRAEAACGADGQEVPEETSEESELRAPVQEESNQVTAETDQVSVKSNLLTEEEEVREEQCLLFMENAADTMKNYANSYRQMKEEHRQHGNNEILARKLDRLNRDPAVKNAIMLAKNFLHGQNRIPENVCL</sequence>
<organism evidence="3 4">
    <name type="scientific">Stylophora pistillata</name>
    <name type="common">Smooth cauliflower coral</name>
    <dbReference type="NCBI Taxonomy" id="50429"/>
    <lineage>
        <taxon>Eukaryota</taxon>
        <taxon>Metazoa</taxon>
        <taxon>Cnidaria</taxon>
        <taxon>Anthozoa</taxon>
        <taxon>Hexacorallia</taxon>
        <taxon>Scleractinia</taxon>
        <taxon>Astrocoeniina</taxon>
        <taxon>Pocilloporidae</taxon>
        <taxon>Stylophora</taxon>
    </lineage>
</organism>
<dbReference type="EMBL" id="LSMT01001162">
    <property type="protein sequence ID" value="PFX12842.1"/>
    <property type="molecule type" value="Genomic_DNA"/>
</dbReference>
<comment type="caution">
    <text evidence="3">The sequence shown here is derived from an EMBL/GenBank/DDBJ whole genome shotgun (WGS) entry which is preliminary data.</text>
</comment>
<proteinExistence type="predicted"/>
<protein>
    <submittedName>
        <fullName evidence="3">Uncharacterized protein</fullName>
    </submittedName>
</protein>
<dbReference type="AlphaFoldDB" id="A0A2B4SB67"/>
<evidence type="ECO:0000313" key="3">
    <source>
        <dbReference type="EMBL" id="PFX27924.1"/>
    </source>
</evidence>
<evidence type="ECO:0000313" key="4">
    <source>
        <dbReference type="Proteomes" id="UP000225706"/>
    </source>
</evidence>
<dbReference type="EMBL" id="LSMT01000093">
    <property type="protein sequence ID" value="PFX27924.1"/>
    <property type="molecule type" value="Genomic_DNA"/>
</dbReference>
<feature type="region of interest" description="Disordered" evidence="1">
    <location>
        <begin position="68"/>
        <end position="100"/>
    </location>
</feature>
<evidence type="ECO:0000256" key="1">
    <source>
        <dbReference type="SAM" id="MobiDB-lite"/>
    </source>
</evidence>
<reference evidence="3" key="2">
    <citation type="journal article" date="2017" name="J. ISSAAS">
        <title>Comparative analysis of the genomes of Stylophora pistillata and Acropora digitifera provides evidence for extensive differences between species of corals.</title>
        <authorList>
            <person name="Voolstra C.R."/>
            <person name="Li Y."/>
            <person name="Liew Y.J."/>
            <person name="Baumgarten S."/>
            <person name="Zoccola D."/>
            <person name="Flot J.-F."/>
            <person name="Tambutte S."/>
            <person name="Allemand D."/>
            <person name="Aranda M."/>
        </authorList>
    </citation>
    <scope>NUCLEOTIDE SEQUENCE</scope>
    <source>
        <strain evidence="3">CSM Monaco</strain>
        <tissue evidence="3">Whole animal</tissue>
    </source>
</reference>
<keyword evidence="4" id="KW-1185">Reference proteome</keyword>
<gene>
    <name evidence="2" type="ORF">AWC38_SpisGene23133</name>
    <name evidence="3" type="ORF">AWC38_SpisGene7383</name>
</gene>
<evidence type="ECO:0000313" key="2">
    <source>
        <dbReference type="EMBL" id="PFX12842.1"/>
    </source>
</evidence>
<dbReference type="Proteomes" id="UP000225706">
    <property type="component" value="Unassembled WGS sequence"/>
</dbReference>